<feature type="region of interest" description="Disordered" evidence="1">
    <location>
        <begin position="124"/>
        <end position="184"/>
    </location>
</feature>
<dbReference type="EMBL" id="JASCZI010272256">
    <property type="protein sequence ID" value="MED6221324.1"/>
    <property type="molecule type" value="Genomic_DNA"/>
</dbReference>
<evidence type="ECO:0000313" key="2">
    <source>
        <dbReference type="EMBL" id="MED6221324.1"/>
    </source>
</evidence>
<keyword evidence="3" id="KW-1185">Reference proteome</keyword>
<reference evidence="2 3" key="1">
    <citation type="journal article" date="2023" name="Plants (Basel)">
        <title>Bridging the Gap: Combining Genomics and Transcriptomics Approaches to Understand Stylosanthes scabra, an Orphan Legume from the Brazilian Caatinga.</title>
        <authorList>
            <person name="Ferreira-Neto J.R.C."/>
            <person name="da Silva M.D."/>
            <person name="Binneck E."/>
            <person name="de Melo N.F."/>
            <person name="da Silva R.H."/>
            <person name="de Melo A.L.T.M."/>
            <person name="Pandolfi V."/>
            <person name="Bustamante F.O."/>
            <person name="Brasileiro-Vidal A.C."/>
            <person name="Benko-Iseppon A.M."/>
        </authorList>
    </citation>
    <scope>NUCLEOTIDE SEQUENCE [LARGE SCALE GENOMIC DNA]</scope>
    <source>
        <tissue evidence="2">Leaves</tissue>
    </source>
</reference>
<keyword evidence="2" id="KW-0413">Isomerase</keyword>
<protein>
    <submittedName>
        <fullName evidence="2">Actin- protein 6</fullName>
        <ecNumber evidence="2">5.2.1.8</ecNumber>
    </submittedName>
</protein>
<proteinExistence type="predicted"/>
<evidence type="ECO:0000313" key="3">
    <source>
        <dbReference type="Proteomes" id="UP001341840"/>
    </source>
</evidence>
<feature type="compositionally biased region" description="Basic and acidic residues" evidence="1">
    <location>
        <begin position="132"/>
        <end position="162"/>
    </location>
</feature>
<sequence>MTSNSIDAAHLFLDRAKTRVVKRIGPLPPKARPAPPNPAIPILDPAPLNGGLAGQARQQCLFFYDKSTGLARPAPAQLAKARGIISLCFKQVTELPFLATKVFLGRSGAEDVFQFGPLNEYERKRSTTARRTGQDARHVDTTKHRRCESQRRDNRRRGGESRRARHQRGGESSGTDSATKLREDEVSVFRSRVKEAKGGDARDFTITTTTTMFATNVVVLDNNDGLIKASFGGERDPAAILPNCLYRSPASKKWLHAHSLPTTTSTNSTASEPDLTSNAVRRPFDRGYLINSDLQRE</sequence>
<dbReference type="SUPFAM" id="SSF53067">
    <property type="entry name" value="Actin-like ATPase domain"/>
    <property type="match status" value="1"/>
</dbReference>
<comment type="caution">
    <text evidence="2">The sequence shown here is derived from an EMBL/GenBank/DDBJ whole genome shotgun (WGS) entry which is preliminary data.</text>
</comment>
<dbReference type="InterPro" id="IPR043129">
    <property type="entry name" value="ATPase_NBD"/>
</dbReference>
<gene>
    <name evidence="2" type="primary">ARP6_2</name>
    <name evidence="2" type="ORF">PIB30_053362</name>
</gene>
<accession>A0ABU6ZH65</accession>
<dbReference type="GO" id="GO:0003755">
    <property type="term" value="F:peptidyl-prolyl cis-trans isomerase activity"/>
    <property type="evidence" value="ECO:0007669"/>
    <property type="project" value="UniProtKB-EC"/>
</dbReference>
<evidence type="ECO:0000256" key="1">
    <source>
        <dbReference type="SAM" id="MobiDB-lite"/>
    </source>
</evidence>
<dbReference type="Proteomes" id="UP001341840">
    <property type="component" value="Unassembled WGS sequence"/>
</dbReference>
<dbReference type="Gene3D" id="3.30.420.40">
    <property type="match status" value="1"/>
</dbReference>
<organism evidence="2 3">
    <name type="scientific">Stylosanthes scabra</name>
    <dbReference type="NCBI Taxonomy" id="79078"/>
    <lineage>
        <taxon>Eukaryota</taxon>
        <taxon>Viridiplantae</taxon>
        <taxon>Streptophyta</taxon>
        <taxon>Embryophyta</taxon>
        <taxon>Tracheophyta</taxon>
        <taxon>Spermatophyta</taxon>
        <taxon>Magnoliopsida</taxon>
        <taxon>eudicotyledons</taxon>
        <taxon>Gunneridae</taxon>
        <taxon>Pentapetalae</taxon>
        <taxon>rosids</taxon>
        <taxon>fabids</taxon>
        <taxon>Fabales</taxon>
        <taxon>Fabaceae</taxon>
        <taxon>Papilionoideae</taxon>
        <taxon>50 kb inversion clade</taxon>
        <taxon>dalbergioids sensu lato</taxon>
        <taxon>Dalbergieae</taxon>
        <taxon>Pterocarpus clade</taxon>
        <taxon>Stylosanthes</taxon>
    </lineage>
</organism>
<name>A0ABU6ZH65_9FABA</name>
<dbReference type="EC" id="5.2.1.8" evidence="2"/>